<feature type="region of interest" description="Disordered" evidence="1">
    <location>
        <begin position="50"/>
        <end position="70"/>
    </location>
</feature>
<organism evidence="2">
    <name type="scientific">uncultured Acidimicrobiales bacterium</name>
    <dbReference type="NCBI Taxonomy" id="310071"/>
    <lineage>
        <taxon>Bacteria</taxon>
        <taxon>Bacillati</taxon>
        <taxon>Actinomycetota</taxon>
        <taxon>Acidimicrobiia</taxon>
        <taxon>Acidimicrobiales</taxon>
        <taxon>environmental samples</taxon>
    </lineage>
</organism>
<evidence type="ECO:0000256" key="1">
    <source>
        <dbReference type="SAM" id="MobiDB-lite"/>
    </source>
</evidence>
<dbReference type="EMBL" id="CADCTB010000220">
    <property type="protein sequence ID" value="CAA9277200.1"/>
    <property type="molecule type" value="Genomic_DNA"/>
</dbReference>
<protein>
    <submittedName>
        <fullName evidence="2">Uncharacterized protein</fullName>
    </submittedName>
</protein>
<gene>
    <name evidence="2" type="ORF">AVDCRST_MAG10-3659</name>
</gene>
<dbReference type="AlphaFoldDB" id="A0A6J4JD68"/>
<accession>A0A6J4JD68</accession>
<reference evidence="2" key="1">
    <citation type="submission" date="2020-02" db="EMBL/GenBank/DDBJ databases">
        <authorList>
            <person name="Meier V. D."/>
        </authorList>
    </citation>
    <scope>NUCLEOTIDE SEQUENCE</scope>
    <source>
        <strain evidence="2">AVDCRST_MAG10</strain>
    </source>
</reference>
<evidence type="ECO:0000313" key="2">
    <source>
        <dbReference type="EMBL" id="CAA9277200.1"/>
    </source>
</evidence>
<feature type="non-terminal residue" evidence="2">
    <location>
        <position position="70"/>
    </location>
</feature>
<proteinExistence type="predicted"/>
<feature type="region of interest" description="Disordered" evidence="1">
    <location>
        <begin position="1"/>
        <end position="28"/>
    </location>
</feature>
<feature type="non-terminal residue" evidence="2">
    <location>
        <position position="1"/>
    </location>
</feature>
<name>A0A6J4JD68_9ACTN</name>
<sequence>WMRTWLPRSSRYAPCSRTRPARPISVPAATRTSPRAWATWWWCLGRRRSSAGTGTTRAGHTDVAVAPARA</sequence>